<evidence type="ECO:0000313" key="7">
    <source>
        <dbReference type="Proteomes" id="UP000023067"/>
    </source>
</evidence>
<feature type="domain" description="Pyridoxamine 5'-phosphate oxidase N-terminal" evidence="5">
    <location>
        <begin position="37"/>
        <end position="156"/>
    </location>
</feature>
<sequence length="179" mass="19212">MSTRDLLRSLKALTGTAPGPLPADPPARAEDLFLVWLEEAIAAGVPEPHAMTLSTLGTDGVPDARVLILKDVDARGWAFASTASSTKGLQLAAAPAAALTFWWPQVVRSVRVRGRVVEADAAESRADLAARSASARAEVADGDWRLWRVVPDAVEFFQGSPDRRHARLVYEASGSLRRC</sequence>
<evidence type="ECO:0000256" key="3">
    <source>
        <dbReference type="ARBA" id="ARBA00022643"/>
    </source>
</evidence>
<evidence type="ECO:0000313" key="6">
    <source>
        <dbReference type="EMBL" id="EWS79609.1"/>
    </source>
</evidence>
<dbReference type="RefSeq" id="WP_038374583.1">
    <property type="nucleotide sequence ID" value="NZ_BAAAOW010000007.1"/>
</dbReference>
<dbReference type="Gene3D" id="2.30.110.10">
    <property type="entry name" value="Electron Transport, Fmn-binding Protein, Chain A"/>
    <property type="match status" value="2"/>
</dbReference>
<dbReference type="SUPFAM" id="SSF50475">
    <property type="entry name" value="FMN-binding split barrel"/>
    <property type="match status" value="1"/>
</dbReference>
<keyword evidence="7" id="KW-1185">Reference proteome</keyword>
<dbReference type="PANTHER" id="PTHR10851">
    <property type="entry name" value="PYRIDOXINE-5-PHOSPHATE OXIDASE"/>
    <property type="match status" value="1"/>
</dbReference>
<evidence type="ECO:0000259" key="5">
    <source>
        <dbReference type="Pfam" id="PF01243"/>
    </source>
</evidence>
<dbReference type="PANTHER" id="PTHR10851:SF0">
    <property type="entry name" value="PYRIDOXINE-5'-PHOSPHATE OXIDASE"/>
    <property type="match status" value="1"/>
</dbReference>
<protein>
    <submittedName>
        <fullName evidence="6">Pyridoxamine 5'-phosphate oxidase</fullName>
    </submittedName>
</protein>
<organism evidence="6 7">
    <name type="scientific">Brachybacterium phenoliresistens</name>
    <dbReference type="NCBI Taxonomy" id="396014"/>
    <lineage>
        <taxon>Bacteria</taxon>
        <taxon>Bacillati</taxon>
        <taxon>Actinomycetota</taxon>
        <taxon>Actinomycetes</taxon>
        <taxon>Micrococcales</taxon>
        <taxon>Dermabacteraceae</taxon>
        <taxon>Brachybacterium</taxon>
    </lineage>
</organism>
<dbReference type="HOGENOM" id="CLU_032263_2_3_11"/>
<evidence type="ECO:0000256" key="4">
    <source>
        <dbReference type="ARBA" id="ARBA00023002"/>
    </source>
</evidence>
<dbReference type="InterPro" id="IPR000659">
    <property type="entry name" value="Pyridox_Oxase"/>
</dbReference>
<keyword evidence="2" id="KW-0285">Flavoprotein</keyword>
<dbReference type="STRING" id="396014.BF93_12775"/>
<comment type="caution">
    <text evidence="6">The sequence shown here is derived from an EMBL/GenBank/DDBJ whole genome shotgun (WGS) entry which is preliminary data.</text>
</comment>
<dbReference type="PATRIC" id="fig|396014.3.peg.3598"/>
<dbReference type="OrthoDB" id="9780392at2"/>
<dbReference type="GO" id="GO:0004733">
    <property type="term" value="F:pyridoxamine phosphate oxidase activity"/>
    <property type="evidence" value="ECO:0007669"/>
    <property type="project" value="InterPro"/>
</dbReference>
<dbReference type="Pfam" id="PF01243">
    <property type="entry name" value="PNPOx_N"/>
    <property type="match status" value="1"/>
</dbReference>
<comment type="cofactor">
    <cofactor evidence="1">
        <name>FMN</name>
        <dbReference type="ChEBI" id="CHEBI:58210"/>
    </cofactor>
</comment>
<keyword evidence="4" id="KW-0560">Oxidoreductase</keyword>
<dbReference type="InterPro" id="IPR012349">
    <property type="entry name" value="Split_barrel_FMN-bd"/>
</dbReference>
<dbReference type="EMBL" id="JDYK01000030">
    <property type="protein sequence ID" value="EWS79609.1"/>
    <property type="molecule type" value="Genomic_DNA"/>
</dbReference>
<proteinExistence type="predicted"/>
<evidence type="ECO:0000256" key="2">
    <source>
        <dbReference type="ARBA" id="ARBA00022630"/>
    </source>
</evidence>
<name>Z9JN72_9MICO</name>
<evidence type="ECO:0000256" key="1">
    <source>
        <dbReference type="ARBA" id="ARBA00001917"/>
    </source>
</evidence>
<gene>
    <name evidence="6" type="ORF">BF93_12775</name>
</gene>
<keyword evidence="3" id="KW-0288">FMN</keyword>
<accession>Z9JN72</accession>
<dbReference type="AlphaFoldDB" id="Z9JN72"/>
<reference evidence="6 7" key="1">
    <citation type="submission" date="2014-02" db="EMBL/GenBank/DDBJ databases">
        <title>Genome sequence of Brachybacterium phenoliresistens strain W13A50.</title>
        <authorList>
            <person name="Wang X."/>
        </authorList>
    </citation>
    <scope>NUCLEOTIDE SEQUENCE [LARGE SCALE GENOMIC DNA]</scope>
    <source>
        <strain evidence="6 7">W13A50</strain>
    </source>
</reference>
<dbReference type="eggNOG" id="COG0259">
    <property type="taxonomic scope" value="Bacteria"/>
</dbReference>
<dbReference type="GO" id="GO:0010181">
    <property type="term" value="F:FMN binding"/>
    <property type="evidence" value="ECO:0007669"/>
    <property type="project" value="InterPro"/>
</dbReference>
<dbReference type="GO" id="GO:0008615">
    <property type="term" value="P:pyridoxine biosynthetic process"/>
    <property type="evidence" value="ECO:0007669"/>
    <property type="project" value="InterPro"/>
</dbReference>
<dbReference type="InterPro" id="IPR011576">
    <property type="entry name" value="Pyridox_Oxase_N"/>
</dbReference>
<dbReference type="Proteomes" id="UP000023067">
    <property type="component" value="Unassembled WGS sequence"/>
</dbReference>